<name>A0AAJ0F540_9PEZI</name>
<feature type="repeat" description="WD" evidence="11">
    <location>
        <begin position="358"/>
        <end position="390"/>
    </location>
</feature>
<feature type="compositionally biased region" description="Polar residues" evidence="12">
    <location>
        <begin position="271"/>
        <end position="287"/>
    </location>
</feature>
<feature type="region of interest" description="Disordered" evidence="12">
    <location>
        <begin position="397"/>
        <end position="421"/>
    </location>
</feature>
<evidence type="ECO:0000313" key="13">
    <source>
        <dbReference type="EMBL" id="KAK1750988.1"/>
    </source>
</evidence>
<evidence type="ECO:0000256" key="9">
    <source>
        <dbReference type="ARBA" id="ARBA00039789"/>
    </source>
</evidence>
<evidence type="ECO:0000256" key="10">
    <source>
        <dbReference type="ARBA" id="ARBA00043913"/>
    </source>
</evidence>
<dbReference type="SMART" id="SM00320">
    <property type="entry name" value="WD40"/>
    <property type="match status" value="6"/>
</dbReference>
<protein>
    <recommendedName>
        <fullName evidence="9">Mitochondrial division protein 1</fullName>
    </recommendedName>
</protein>
<feature type="repeat" description="WD" evidence="11">
    <location>
        <begin position="435"/>
        <end position="474"/>
    </location>
</feature>
<dbReference type="Gene3D" id="6.10.280.220">
    <property type="match status" value="1"/>
</dbReference>
<reference evidence="13" key="1">
    <citation type="submission" date="2023-06" db="EMBL/GenBank/DDBJ databases">
        <title>Genome-scale phylogeny and comparative genomics of the fungal order Sordariales.</title>
        <authorList>
            <consortium name="Lawrence Berkeley National Laboratory"/>
            <person name="Hensen N."/>
            <person name="Bonometti L."/>
            <person name="Westerberg I."/>
            <person name="Brannstrom I.O."/>
            <person name="Guillou S."/>
            <person name="Cros-Aarteil S."/>
            <person name="Calhoun S."/>
            <person name="Haridas S."/>
            <person name="Kuo A."/>
            <person name="Mondo S."/>
            <person name="Pangilinan J."/>
            <person name="Riley R."/>
            <person name="Labutti K."/>
            <person name="Andreopoulos B."/>
            <person name="Lipzen A."/>
            <person name="Chen C."/>
            <person name="Yanf M."/>
            <person name="Daum C."/>
            <person name="Ng V."/>
            <person name="Clum A."/>
            <person name="Steindorff A."/>
            <person name="Ohm R."/>
            <person name="Martin F."/>
            <person name="Silar P."/>
            <person name="Natvig D."/>
            <person name="Lalanne C."/>
            <person name="Gautier V."/>
            <person name="Ament-Velasquez S.L."/>
            <person name="Kruys A."/>
            <person name="Hutchinson M.I."/>
            <person name="Powell A.J."/>
            <person name="Barry K."/>
            <person name="Miller A.N."/>
            <person name="Grigoriev I.V."/>
            <person name="Debuchy R."/>
            <person name="Gladieux P."/>
            <person name="Thoren M.H."/>
            <person name="Johannesson H."/>
        </authorList>
    </citation>
    <scope>NUCLEOTIDE SEQUENCE</scope>
    <source>
        <strain evidence="13">PSN4</strain>
    </source>
</reference>
<keyword evidence="2 11" id="KW-0853">WD repeat</keyword>
<keyword evidence="3" id="KW-0677">Repeat</keyword>
<dbReference type="InterPro" id="IPR001680">
    <property type="entry name" value="WD40_rpt"/>
</dbReference>
<feature type="compositionally biased region" description="Basic and acidic residues" evidence="12">
    <location>
        <begin position="255"/>
        <end position="266"/>
    </location>
</feature>
<organism evidence="13 14">
    <name type="scientific">Echria macrotheca</name>
    <dbReference type="NCBI Taxonomy" id="438768"/>
    <lineage>
        <taxon>Eukaryota</taxon>
        <taxon>Fungi</taxon>
        <taxon>Dikarya</taxon>
        <taxon>Ascomycota</taxon>
        <taxon>Pezizomycotina</taxon>
        <taxon>Sordariomycetes</taxon>
        <taxon>Sordariomycetidae</taxon>
        <taxon>Sordariales</taxon>
        <taxon>Schizotheciaceae</taxon>
        <taxon>Echria</taxon>
    </lineage>
</organism>
<dbReference type="PRINTS" id="PR00320">
    <property type="entry name" value="GPROTEINBRPT"/>
</dbReference>
<dbReference type="PROSITE" id="PS50082">
    <property type="entry name" value="WD_REPEATS_2"/>
    <property type="match status" value="5"/>
</dbReference>
<dbReference type="CDD" id="cd22881">
    <property type="entry name" value="Mdv1_N"/>
    <property type="match status" value="1"/>
</dbReference>
<evidence type="ECO:0000256" key="11">
    <source>
        <dbReference type="PROSITE-ProRule" id="PRU00221"/>
    </source>
</evidence>
<evidence type="ECO:0000313" key="14">
    <source>
        <dbReference type="Proteomes" id="UP001239445"/>
    </source>
</evidence>
<comment type="function">
    <text evidence="10">Involved in mitochondrial fission. Acts as an adapter protein required to form mitochondrial fission complexes. Formation of these complexes is required to promote constriction and fission of the mitochondrial compartment at a late step in mitochondrial division.</text>
</comment>
<dbReference type="SUPFAM" id="SSF50978">
    <property type="entry name" value="WD40 repeat-like"/>
    <property type="match status" value="1"/>
</dbReference>
<dbReference type="InterPro" id="IPR020472">
    <property type="entry name" value="WD40_PAC1"/>
</dbReference>
<keyword evidence="4" id="KW-1000">Mitochondrion outer membrane</keyword>
<keyword evidence="6" id="KW-0496">Mitochondrion</keyword>
<evidence type="ECO:0000256" key="3">
    <source>
        <dbReference type="ARBA" id="ARBA00022737"/>
    </source>
</evidence>
<feature type="compositionally biased region" description="Basic residues" evidence="12">
    <location>
        <begin position="288"/>
        <end position="298"/>
    </location>
</feature>
<evidence type="ECO:0000256" key="6">
    <source>
        <dbReference type="ARBA" id="ARBA00023128"/>
    </source>
</evidence>
<comment type="subcellular location">
    <subcellularLocation>
        <location evidence="1">Mitochondrion outer membrane</location>
        <topology evidence="1">Peripheral membrane protein</topology>
        <orientation evidence="1">Cytoplasmic side</orientation>
    </subcellularLocation>
</comment>
<dbReference type="Gene3D" id="2.130.10.10">
    <property type="entry name" value="YVTN repeat-like/Quinoprotein amine dehydrogenase"/>
    <property type="match status" value="2"/>
</dbReference>
<keyword evidence="5" id="KW-0175">Coiled coil</keyword>
<dbReference type="GO" id="GO:0005741">
    <property type="term" value="C:mitochondrial outer membrane"/>
    <property type="evidence" value="ECO:0007669"/>
    <property type="project" value="UniProtKB-SubCell"/>
</dbReference>
<evidence type="ECO:0000256" key="5">
    <source>
        <dbReference type="ARBA" id="ARBA00023054"/>
    </source>
</evidence>
<dbReference type="InterPro" id="IPR036322">
    <property type="entry name" value="WD40_repeat_dom_sf"/>
</dbReference>
<feature type="repeat" description="WD" evidence="11">
    <location>
        <begin position="541"/>
        <end position="580"/>
    </location>
</feature>
<feature type="compositionally biased region" description="Acidic residues" evidence="12">
    <location>
        <begin position="404"/>
        <end position="419"/>
    </location>
</feature>
<dbReference type="PANTHER" id="PTHR19848">
    <property type="entry name" value="WD40 REPEAT PROTEIN"/>
    <property type="match status" value="1"/>
</dbReference>
<dbReference type="EMBL" id="MU839844">
    <property type="protein sequence ID" value="KAK1750988.1"/>
    <property type="molecule type" value="Genomic_DNA"/>
</dbReference>
<keyword evidence="14" id="KW-1185">Reference proteome</keyword>
<gene>
    <name evidence="13" type="ORF">QBC47DRAFT_393068</name>
</gene>
<feature type="compositionally biased region" description="Basic and acidic residues" evidence="12">
    <location>
        <begin position="1"/>
        <end position="10"/>
    </location>
</feature>
<dbReference type="PROSITE" id="PS00678">
    <property type="entry name" value="WD_REPEATS_1"/>
    <property type="match status" value="3"/>
</dbReference>
<dbReference type="CDD" id="cd00200">
    <property type="entry name" value="WD40"/>
    <property type="match status" value="1"/>
</dbReference>
<evidence type="ECO:0000256" key="1">
    <source>
        <dbReference type="ARBA" id="ARBA00004570"/>
    </source>
</evidence>
<evidence type="ECO:0000256" key="4">
    <source>
        <dbReference type="ARBA" id="ARBA00022787"/>
    </source>
</evidence>
<evidence type="ECO:0000256" key="12">
    <source>
        <dbReference type="SAM" id="MobiDB-lite"/>
    </source>
</evidence>
<dbReference type="PANTHER" id="PTHR19848:SF8">
    <property type="entry name" value="F-BOX AND WD REPEAT DOMAIN CONTAINING 7"/>
    <property type="match status" value="1"/>
</dbReference>
<evidence type="ECO:0000256" key="2">
    <source>
        <dbReference type="ARBA" id="ARBA00022574"/>
    </source>
</evidence>
<feature type="region of interest" description="Disordered" evidence="12">
    <location>
        <begin position="247"/>
        <end position="298"/>
    </location>
</feature>
<sequence>MANPGHRNDFPDPPSSPEDESSVISTRGLEAFGRKVTTTASHLIAPLGDPTAHPHYQSAMTEVQKQLRRPGLQRSVFSMARTTPTDLVRSTLSAREIQSRALSYVPDEMLTNIPENENSYSLFQGFQASFPEFTDEGKKHRRRVSRGRKLLEEGESGRVEGPHAVHKLRKEKASMMHQLEMLGIRKNMASSEIREIDNKLANLAGMRKIILERLANLEQEEALLEHEIVEVEGRLEDAQELAEEAESIALQTPTRSDEDVASERGDPAGFMSQSIYEKLPSASSTPSRPKKPRNIRRKSMPILHEHFKPGTMIRSMRAHQDNITALDFDAPFGLMVTAAMDDSVRVWDLNAGRCIGVLEGHTASVRALQVEDNILATGSMDATIRLWDLSKAHYDPQGSQFGKDDEDDGIAFENPDDQPVDPPAGSMGDCPLFTLSAHLDEITALHLRDNVLVSGSADKTLRQWDLEKGRCVQTLDVMWAAAQASALSAGDSTWRQTTRAADGSADFVGALQVFESALACGTADGMVRLWDLRSGQVHRSLVGHTGPVTCLQFDDVHLVTGSLDRSIRIWDLRTGSIYDAYAYDHAITSMMFDTRRIVCAAGEDVVKVYDKVEGRHWDCGAGIAEAEEGKTPAVVERVRIRDGYMVEGRRDGVVGVWTC</sequence>
<comment type="similarity">
    <text evidence="8">Belongs to the WD repeat MDV1/CAF4 family.</text>
</comment>
<feature type="repeat" description="WD" evidence="11">
    <location>
        <begin position="518"/>
        <end position="540"/>
    </location>
</feature>
<dbReference type="PROSITE" id="PS50294">
    <property type="entry name" value="WD_REPEATS_REGION"/>
    <property type="match status" value="4"/>
</dbReference>
<dbReference type="Proteomes" id="UP001239445">
    <property type="component" value="Unassembled WGS sequence"/>
</dbReference>
<proteinExistence type="inferred from homology"/>
<dbReference type="InterPro" id="IPR019775">
    <property type="entry name" value="WD40_repeat_CS"/>
</dbReference>
<keyword evidence="7" id="KW-0472">Membrane</keyword>
<dbReference type="FunFam" id="2.130.10.10:FF:002118">
    <property type="entry name" value="Mitochondrial division protein 1"/>
    <property type="match status" value="1"/>
</dbReference>
<feature type="repeat" description="WD" evidence="11">
    <location>
        <begin position="316"/>
        <end position="357"/>
    </location>
</feature>
<evidence type="ECO:0000256" key="7">
    <source>
        <dbReference type="ARBA" id="ARBA00023136"/>
    </source>
</evidence>
<comment type="caution">
    <text evidence="13">The sequence shown here is derived from an EMBL/GenBank/DDBJ whole genome shotgun (WGS) entry which is preliminary data.</text>
</comment>
<dbReference type="AlphaFoldDB" id="A0AAJ0F540"/>
<feature type="region of interest" description="Disordered" evidence="12">
    <location>
        <begin position="1"/>
        <end position="24"/>
    </location>
</feature>
<dbReference type="FunFam" id="2.130.10.10:FF:000404">
    <property type="entry name" value="Mitochondrial division protein 1"/>
    <property type="match status" value="1"/>
</dbReference>
<accession>A0AAJ0F540</accession>
<dbReference type="InterPro" id="IPR015943">
    <property type="entry name" value="WD40/YVTN_repeat-like_dom_sf"/>
</dbReference>
<evidence type="ECO:0000256" key="8">
    <source>
        <dbReference type="ARBA" id="ARBA00038415"/>
    </source>
</evidence>
<dbReference type="Pfam" id="PF00400">
    <property type="entry name" value="WD40"/>
    <property type="match status" value="4"/>
</dbReference>